<evidence type="ECO:0000313" key="2">
    <source>
        <dbReference type="EMBL" id="SFP02476.1"/>
    </source>
</evidence>
<dbReference type="InterPro" id="IPR004360">
    <property type="entry name" value="Glyas_Fos-R_dOase_dom"/>
</dbReference>
<dbReference type="Gene3D" id="3.10.180.10">
    <property type="entry name" value="2,3-Dihydroxybiphenyl 1,2-Dioxygenase, domain 1"/>
    <property type="match status" value="1"/>
</dbReference>
<dbReference type="Proteomes" id="UP000199306">
    <property type="component" value="Unassembled WGS sequence"/>
</dbReference>
<dbReference type="PANTHER" id="PTHR33993:SF2">
    <property type="entry name" value="VOC DOMAIN-CONTAINING PROTEIN"/>
    <property type="match status" value="1"/>
</dbReference>
<name>A0A1I5M0D1_9BACT</name>
<sequence length="128" mass="13804">MGNLQHPTLGNGKICYLEIPAVDVNQSASFYQSVFGWEIRNRGDGSIAFDDGVGEVSGTWVTGRNPSVEVGLLIHIMVRNAVSTLELILAHGGKVVQEIGRDFPEITARFSDPAGNIMGIYQDQSLGN</sequence>
<dbReference type="SUPFAM" id="SSF54593">
    <property type="entry name" value="Glyoxalase/Bleomycin resistance protein/Dihydroxybiphenyl dioxygenase"/>
    <property type="match status" value="1"/>
</dbReference>
<dbReference type="PROSITE" id="PS51819">
    <property type="entry name" value="VOC"/>
    <property type="match status" value="1"/>
</dbReference>
<proteinExistence type="predicted"/>
<evidence type="ECO:0000259" key="1">
    <source>
        <dbReference type="PROSITE" id="PS51819"/>
    </source>
</evidence>
<dbReference type="Pfam" id="PF00903">
    <property type="entry name" value="Glyoxalase"/>
    <property type="match status" value="1"/>
</dbReference>
<dbReference type="RefSeq" id="WP_092010333.1">
    <property type="nucleotide sequence ID" value="NZ_FOXH01000001.1"/>
</dbReference>
<gene>
    <name evidence="2" type="ORF">SAMN04515674_10129</name>
</gene>
<dbReference type="PANTHER" id="PTHR33993">
    <property type="entry name" value="GLYOXALASE-RELATED"/>
    <property type="match status" value="1"/>
</dbReference>
<reference evidence="2 3" key="1">
    <citation type="submission" date="2016-10" db="EMBL/GenBank/DDBJ databases">
        <authorList>
            <person name="de Groot N.N."/>
        </authorList>
    </citation>
    <scope>NUCLEOTIDE SEQUENCE [LARGE SCALE GENOMIC DNA]</scope>
    <source>
        <strain evidence="3">E92,LMG 26720,CCM 7988</strain>
    </source>
</reference>
<dbReference type="InterPro" id="IPR037523">
    <property type="entry name" value="VOC_core"/>
</dbReference>
<organism evidence="2 3">
    <name type="scientific">Pseudarcicella hirudinis</name>
    <dbReference type="NCBI Taxonomy" id="1079859"/>
    <lineage>
        <taxon>Bacteria</taxon>
        <taxon>Pseudomonadati</taxon>
        <taxon>Bacteroidota</taxon>
        <taxon>Cytophagia</taxon>
        <taxon>Cytophagales</taxon>
        <taxon>Flectobacillaceae</taxon>
        <taxon>Pseudarcicella</taxon>
    </lineage>
</organism>
<dbReference type="AlphaFoldDB" id="A0A1I5M0D1"/>
<dbReference type="InterPro" id="IPR029068">
    <property type="entry name" value="Glyas_Bleomycin-R_OHBP_Dase"/>
</dbReference>
<dbReference type="OrthoDB" id="9794917at2"/>
<evidence type="ECO:0000313" key="3">
    <source>
        <dbReference type="Proteomes" id="UP000199306"/>
    </source>
</evidence>
<feature type="domain" description="VOC" evidence="1">
    <location>
        <begin position="13"/>
        <end position="123"/>
    </location>
</feature>
<protein>
    <recommendedName>
        <fullName evidence="1">VOC domain-containing protein</fullName>
    </recommendedName>
</protein>
<keyword evidence="3" id="KW-1185">Reference proteome</keyword>
<dbReference type="EMBL" id="FOXH01000001">
    <property type="protein sequence ID" value="SFP02476.1"/>
    <property type="molecule type" value="Genomic_DNA"/>
</dbReference>
<dbReference type="InterPro" id="IPR052164">
    <property type="entry name" value="Anthracycline_SecMetBiosynth"/>
</dbReference>
<dbReference type="STRING" id="1079859.SAMN04515674_10129"/>
<accession>A0A1I5M0D1</accession>